<gene>
    <name evidence="1" type="ORF">B0H41_002211</name>
</gene>
<sequence>MIVNLEEVKGWLKVDYSEEDSDIQLLIDSAELYLKNATGKIFDSNNALAKLYCRVLISDWFENRGLMADGKTTDKVRFTLQSIMMQLQYSS</sequence>
<dbReference type="CDD" id="cd08054">
    <property type="entry name" value="gp6"/>
    <property type="match status" value="1"/>
</dbReference>
<accession>A0AAX0AZI1</accession>
<dbReference type="InterPro" id="IPR021146">
    <property type="entry name" value="Phage_gp6-like_head-tail"/>
</dbReference>
<reference evidence="1" key="2">
    <citation type="journal article" date="2022" name="Nat. Biotechnol.">
        <title>Carbon-negative production of acetone and isopropanol by gas fermentation at industrial pilot scale.</title>
        <authorList>
            <person name="Liew F.E."/>
            <person name="Nogle R."/>
            <person name="Abdalla T."/>
            <person name="Rasor B.J."/>
            <person name="Canter C."/>
            <person name="Jensen R.O."/>
            <person name="Wang L."/>
            <person name="Strutz J."/>
            <person name="Chirania P."/>
            <person name="De Tissera S."/>
            <person name="Mueller A.P."/>
            <person name="Ruan Z."/>
            <person name="Gao A."/>
            <person name="Tran L."/>
            <person name="Engle N.L."/>
            <person name="Bromley J.C."/>
            <person name="Daniell J."/>
            <person name="Conrado R."/>
            <person name="Tschaplinski T.J."/>
            <person name="Giannone R.J."/>
            <person name="Hettich R.L."/>
            <person name="Karim A.S."/>
            <person name="Simpson S.D."/>
            <person name="Brown S.D."/>
            <person name="Leang C."/>
            <person name="Jewett M.C."/>
            <person name="Kopke M."/>
        </authorList>
    </citation>
    <scope>NUCLEOTIDE SEQUENCE</scope>
    <source>
        <strain evidence="1">DJ080</strain>
    </source>
</reference>
<dbReference type="RefSeq" id="WP_173710857.1">
    <property type="nucleotide sequence ID" value="NZ_JABSWW010000001.1"/>
</dbReference>
<name>A0AAX0AZI1_CLOBE</name>
<proteinExistence type="predicted"/>
<evidence type="ECO:0000313" key="2">
    <source>
        <dbReference type="Proteomes" id="UP001193748"/>
    </source>
</evidence>
<dbReference type="EMBL" id="JABSWW010000001">
    <property type="protein sequence ID" value="NRT88532.1"/>
    <property type="molecule type" value="Genomic_DNA"/>
</dbReference>
<organism evidence="1 2">
    <name type="scientific">Clostridium beijerinckii</name>
    <name type="common">Clostridium MP</name>
    <dbReference type="NCBI Taxonomy" id="1520"/>
    <lineage>
        <taxon>Bacteria</taxon>
        <taxon>Bacillati</taxon>
        <taxon>Bacillota</taxon>
        <taxon>Clostridia</taxon>
        <taxon>Eubacteriales</taxon>
        <taxon>Clostridiaceae</taxon>
        <taxon>Clostridium</taxon>
    </lineage>
</organism>
<evidence type="ECO:0000313" key="1">
    <source>
        <dbReference type="EMBL" id="NRT88532.1"/>
    </source>
</evidence>
<reference evidence="1" key="1">
    <citation type="submission" date="2020-05" db="EMBL/GenBank/DDBJ databases">
        <authorList>
            <person name="Brown S."/>
            <person name="Huntemann M."/>
            <person name="Clum A."/>
            <person name="Spunde A."/>
            <person name="Palaniappan K."/>
            <person name="Ritter S."/>
            <person name="Mikhailova N."/>
            <person name="Chen I.-M."/>
            <person name="Stamatis D."/>
            <person name="Reddy T."/>
            <person name="O'Malley R."/>
            <person name="Daum C."/>
            <person name="Shapiro N."/>
            <person name="Ivanova N."/>
            <person name="Kyrpides N."/>
            <person name="Woyke T."/>
        </authorList>
    </citation>
    <scope>NUCLEOTIDE SEQUENCE</scope>
    <source>
        <strain evidence="1">DJ080</strain>
    </source>
</reference>
<dbReference type="NCBIfam" id="TIGR01560">
    <property type="entry name" value="put_DNA_pack"/>
    <property type="match status" value="1"/>
</dbReference>
<dbReference type="AlphaFoldDB" id="A0AAX0AZI1"/>
<protein>
    <submittedName>
        <fullName evidence="1">Phage protein (Predicted DNA packaging)</fullName>
    </submittedName>
</protein>
<comment type="caution">
    <text evidence="1">The sequence shown here is derived from an EMBL/GenBank/DDBJ whole genome shotgun (WGS) entry which is preliminary data.</text>
</comment>
<dbReference type="Gene3D" id="1.10.3230.30">
    <property type="entry name" value="Phage gp6-like head-tail connector protein"/>
    <property type="match status" value="1"/>
</dbReference>
<dbReference type="Proteomes" id="UP001193748">
    <property type="component" value="Unassembled WGS sequence"/>
</dbReference>
<dbReference type="InterPro" id="IPR006450">
    <property type="entry name" value="Phage_HK97_gp6-like"/>
</dbReference>
<dbReference type="Pfam" id="PF05135">
    <property type="entry name" value="Phage_connect_1"/>
    <property type="match status" value="1"/>
</dbReference>